<accession>A0A3Q7HBQ1</accession>
<protein>
    <submittedName>
        <fullName evidence="1">Uncharacterized protein</fullName>
    </submittedName>
</protein>
<organism evidence="1">
    <name type="scientific">Solanum lycopersicum</name>
    <name type="common">Tomato</name>
    <name type="synonym">Lycopersicon esculentum</name>
    <dbReference type="NCBI Taxonomy" id="4081"/>
    <lineage>
        <taxon>Eukaryota</taxon>
        <taxon>Viridiplantae</taxon>
        <taxon>Streptophyta</taxon>
        <taxon>Embryophyta</taxon>
        <taxon>Tracheophyta</taxon>
        <taxon>Spermatophyta</taxon>
        <taxon>Magnoliopsida</taxon>
        <taxon>eudicotyledons</taxon>
        <taxon>Gunneridae</taxon>
        <taxon>Pentapetalae</taxon>
        <taxon>asterids</taxon>
        <taxon>lamiids</taxon>
        <taxon>Solanales</taxon>
        <taxon>Solanaceae</taxon>
        <taxon>Solanoideae</taxon>
        <taxon>Solaneae</taxon>
        <taxon>Solanum</taxon>
        <taxon>Solanum subgen. Lycopersicon</taxon>
    </lineage>
</organism>
<dbReference type="STRING" id="4081.A0A3Q7HBQ1"/>
<dbReference type="AlphaFoldDB" id="A0A3Q7HBQ1"/>
<proteinExistence type="predicted"/>
<reference evidence="1" key="2">
    <citation type="submission" date="2019-01" db="UniProtKB">
        <authorList>
            <consortium name="EnsemblPlants"/>
        </authorList>
    </citation>
    <scope>IDENTIFICATION</scope>
    <source>
        <strain evidence="1">cv. Heinz 1706</strain>
    </source>
</reference>
<dbReference type="Gramene" id="Solyc07g041213.1.1">
    <property type="protein sequence ID" value="Solyc07g041213.1.1"/>
    <property type="gene ID" value="Solyc07g041213.1"/>
</dbReference>
<name>A0A3Q7HBQ1_SOLLC</name>
<dbReference type="PANTHER" id="PTHR35218">
    <property type="entry name" value="RNASE H DOMAIN-CONTAINING PROTEIN"/>
    <property type="match status" value="1"/>
</dbReference>
<sequence length="344" mass="39281">MCTKRKQICSTNIHLLCTSIFLVFKPHLHEPYFLFCRTGSSRSGGVLHYRSGGSRGVVHTSKSEFASSNDNGRNASSMENYINQVWLNNILKPLAPSITPALFHHMQQKSNLPNHFNPLLATIREDLSFFTPIEQIVEYPLFSLWISHANHPMNSPHIPVEGEAIEVAMDEELPLSFTEIANLERVGLMLFPEMEDEKYIFNCPLNLKKCSIVFLPQFTAQATKMAVVLSPTLRTQTKGVMNNINLYLTNHSNAIIVWTIRVAHSESFMRNLKKIIRNHNPCILALLETRLQEHTTLKDELKFSNLFEVLAVGHSDGIVLLWHDNLVKVNQVRNSNQELHAWFK</sequence>
<keyword evidence="2" id="KW-1185">Reference proteome</keyword>
<evidence type="ECO:0000313" key="2">
    <source>
        <dbReference type="Proteomes" id="UP000004994"/>
    </source>
</evidence>
<dbReference type="InParanoid" id="A0A3Q7HBQ1"/>
<reference evidence="1" key="1">
    <citation type="journal article" date="2012" name="Nature">
        <title>The tomato genome sequence provides insights into fleshy fruit evolution.</title>
        <authorList>
            <consortium name="Tomato Genome Consortium"/>
        </authorList>
    </citation>
    <scope>NUCLEOTIDE SEQUENCE [LARGE SCALE GENOMIC DNA]</scope>
    <source>
        <strain evidence="1">cv. Heinz 1706</strain>
    </source>
</reference>
<evidence type="ECO:0000313" key="1">
    <source>
        <dbReference type="EnsemblPlants" id="Solyc07g041213.1.1"/>
    </source>
</evidence>
<dbReference type="EnsemblPlants" id="Solyc07g041213.1.1">
    <property type="protein sequence ID" value="Solyc07g041213.1.1"/>
    <property type="gene ID" value="Solyc07g041213.1"/>
</dbReference>
<dbReference type="Proteomes" id="UP000004994">
    <property type="component" value="Chromosome 7"/>
</dbReference>
<dbReference type="PANTHER" id="PTHR35218:SF9">
    <property type="entry name" value="ENDONUCLEASE_EXONUCLEASE_PHOSPHATASE DOMAIN-CONTAINING PROTEIN"/>
    <property type="match status" value="1"/>
</dbReference>